<name>A0A7Y3WUI3_9CLOT</name>
<dbReference type="RefSeq" id="WP_171298738.1">
    <property type="nucleotide sequence ID" value="NZ_CP087098.1"/>
</dbReference>
<sequence>MIKIDVGKINNWNKIKINHCEYFRNIVQKELSNLYIMGSTYSKKRNETKKSLEKVYYQLNNVERSEIESDFGGVFSIKNGKSIFTINNDEKIQCITSGDLEDVIYIFNKSSINKTLVDRIFNYKKFCNNKGWNRHKLLSMLEIKVCPYCNRQYITSYEGRENNEKKTTADLDHFYSQSEYPYLALSLYNFIPSCQICNSRFKLNENFRSVPHIYPYKEEFKDNAKFKIRGTSIEYLLGNSSDFDIYIDIKDSELKEKIKNSIITFHLNEVYKTHTDYVQEIIKKAIIYNDSRINEIMFDFPKLFSSKDEVFRMIFGNYINNADLGKRPLSKLTKDICEELGLNFK</sequence>
<comment type="caution">
    <text evidence="1">The sequence shown here is derived from an EMBL/GenBank/DDBJ whole genome shotgun (WGS) entry which is preliminary data.</text>
</comment>
<protein>
    <recommendedName>
        <fullName evidence="3">HNH endonuclease</fullName>
    </recommendedName>
</protein>
<proteinExistence type="predicted"/>
<dbReference type="AlphaFoldDB" id="A0A7Y3WUI3"/>
<evidence type="ECO:0000313" key="2">
    <source>
        <dbReference type="Proteomes" id="UP000531659"/>
    </source>
</evidence>
<dbReference type="EMBL" id="JABEYB010000019">
    <property type="protein sequence ID" value="NNU78149.1"/>
    <property type="molecule type" value="Genomic_DNA"/>
</dbReference>
<gene>
    <name evidence="1" type="ORF">HLQ16_19745</name>
</gene>
<evidence type="ECO:0008006" key="3">
    <source>
        <dbReference type="Google" id="ProtNLM"/>
    </source>
</evidence>
<accession>A0A7Y3WUI3</accession>
<reference evidence="1 2" key="1">
    <citation type="submission" date="2020-05" db="EMBL/GenBank/DDBJ databases">
        <title>Complete genome of Clostridium estertheticum subspecies estertheticum, isolated from Vacuum packed lamb meat from New Zealand imported to Switzerland.</title>
        <authorList>
            <person name="Wambui J."/>
            <person name="Stevens M.J.A."/>
            <person name="Stephan R."/>
        </authorList>
    </citation>
    <scope>NUCLEOTIDE SEQUENCE [LARGE SCALE GENOMIC DNA]</scope>
    <source>
        <strain evidence="1 2">CEST001</strain>
    </source>
</reference>
<organism evidence="1 2">
    <name type="scientific">Clostridium estertheticum</name>
    <dbReference type="NCBI Taxonomy" id="238834"/>
    <lineage>
        <taxon>Bacteria</taxon>
        <taxon>Bacillati</taxon>
        <taxon>Bacillota</taxon>
        <taxon>Clostridia</taxon>
        <taxon>Eubacteriales</taxon>
        <taxon>Clostridiaceae</taxon>
        <taxon>Clostridium</taxon>
    </lineage>
</organism>
<evidence type="ECO:0000313" key="1">
    <source>
        <dbReference type="EMBL" id="NNU78149.1"/>
    </source>
</evidence>
<dbReference type="Proteomes" id="UP000531659">
    <property type="component" value="Unassembled WGS sequence"/>
</dbReference>
<dbReference type="Gene3D" id="1.10.30.50">
    <property type="match status" value="1"/>
</dbReference>